<evidence type="ECO:0000256" key="1">
    <source>
        <dbReference type="SAM" id="SignalP"/>
    </source>
</evidence>
<protein>
    <submittedName>
        <fullName evidence="2">Uncharacterized protein</fullName>
    </submittedName>
</protein>
<organism evidence="2 3">
    <name type="scientific">Handelsmanbacteria sp. (strain RIFCSPLOWO2_12_FULL_64_10)</name>
    <dbReference type="NCBI Taxonomy" id="1817868"/>
    <lineage>
        <taxon>Bacteria</taxon>
        <taxon>Candidatus Handelsmaniibacteriota</taxon>
    </lineage>
</organism>
<keyword evidence="1" id="KW-0732">Signal</keyword>
<dbReference type="AlphaFoldDB" id="A0A1F6C389"/>
<evidence type="ECO:0000313" key="3">
    <source>
        <dbReference type="Proteomes" id="UP000178606"/>
    </source>
</evidence>
<dbReference type="Gene3D" id="2.40.160.20">
    <property type="match status" value="1"/>
</dbReference>
<accession>A0A1F6C389</accession>
<proteinExistence type="predicted"/>
<name>A0A1F6C389_HANXR</name>
<reference evidence="2 3" key="1">
    <citation type="journal article" date="2016" name="Nat. Commun.">
        <title>Thousands of microbial genomes shed light on interconnected biogeochemical processes in an aquifer system.</title>
        <authorList>
            <person name="Anantharaman K."/>
            <person name="Brown C.T."/>
            <person name="Hug L.A."/>
            <person name="Sharon I."/>
            <person name="Castelle C.J."/>
            <person name="Probst A.J."/>
            <person name="Thomas B.C."/>
            <person name="Singh A."/>
            <person name="Wilkins M.J."/>
            <person name="Karaoz U."/>
            <person name="Brodie E.L."/>
            <person name="Williams K.H."/>
            <person name="Hubbard S.S."/>
            <person name="Banfield J.F."/>
        </authorList>
    </citation>
    <scope>NUCLEOTIDE SEQUENCE [LARGE SCALE GENOMIC DNA]</scope>
    <source>
        <strain evidence="3">RIFCSPLOWO2_12_FULL_64_10</strain>
    </source>
</reference>
<sequence length="237" mass="26526">MRKRLYVFIGVAGLLMAASPGYGAEGASSRYGIGFFADYLVPTSEFNTWHKPAPEFGANLSYMLASARGMALEFEYHYGRFNHGRIEKKSFIWGVDKKPYPSPSARNRMTVNSGLINTVIYFGPKRSGSSGKASPYIAVGTGFYNYVNRTENLIYPGQKKEPLNPSLVLEPREDNNTSFGVSLGFGTEIMMSPRAALDLRCRYHMVFGHLNPMEAWGVKEVFPIQMGDVRVALRFYL</sequence>
<dbReference type="SUPFAM" id="SSF56925">
    <property type="entry name" value="OMPA-like"/>
    <property type="match status" value="1"/>
</dbReference>
<evidence type="ECO:0000313" key="2">
    <source>
        <dbReference type="EMBL" id="OGG43502.1"/>
    </source>
</evidence>
<dbReference type="Proteomes" id="UP000178606">
    <property type="component" value="Unassembled WGS sequence"/>
</dbReference>
<feature type="chain" id="PRO_5009523234" evidence="1">
    <location>
        <begin position="24"/>
        <end position="237"/>
    </location>
</feature>
<gene>
    <name evidence="2" type="ORF">A3F84_29525</name>
</gene>
<comment type="caution">
    <text evidence="2">The sequence shown here is derived from an EMBL/GenBank/DDBJ whole genome shotgun (WGS) entry which is preliminary data.</text>
</comment>
<dbReference type="EMBL" id="MFKF01000433">
    <property type="protein sequence ID" value="OGG43502.1"/>
    <property type="molecule type" value="Genomic_DNA"/>
</dbReference>
<feature type="signal peptide" evidence="1">
    <location>
        <begin position="1"/>
        <end position="23"/>
    </location>
</feature>
<dbReference type="InterPro" id="IPR011250">
    <property type="entry name" value="OMP/PagP_B-barrel"/>
</dbReference>